<evidence type="ECO:0000313" key="3">
    <source>
        <dbReference type="EMBL" id="MFC6331799.1"/>
    </source>
</evidence>
<sequence>MQHLLKAYNKLILLAAITVLGLVMLVHAQIAHAASKPIDVYVNDEQITFTIDPDIKAGTTVVQMRPLFEALGMDVTWNGTQRTVAAEKTGIKLLLTIDSDVAVVNGRSVKLDRPAVEIKGHTLVPLRFVSESTESIVHWNGVHREIIVYTPEYVTSHGYTMEEVREMLLEAQKQVNAAYEAQKEAEKAKPSIVLPPVVKQPTGPVKLNELQGMYYGGKYDYGGYQCGGVCWMFYTFLPDQKVVVGHPANGGPETVNCNRDTCHSYSIKDGKLLISGQDPLSISVNKDGILEIDEVAMRKVVPVPDGTKLGGKYISQGYTGLVGITPFSTSWTNEMIFYPNGTFTSDTLSLASLNTGDARTDSAASGKTVKGTYKISSNTIELTYEDGTVERHVFAIPPQQNDDRVYVQIGEQSFHMELE</sequence>
<evidence type="ECO:0000313" key="4">
    <source>
        <dbReference type="Proteomes" id="UP001596233"/>
    </source>
</evidence>
<keyword evidence="1" id="KW-0175">Coiled coil</keyword>
<protein>
    <submittedName>
        <fullName evidence="3">Copper amine oxidase N-terminal domain-containing protein</fullName>
    </submittedName>
</protein>
<evidence type="ECO:0000259" key="2">
    <source>
        <dbReference type="Pfam" id="PF07833"/>
    </source>
</evidence>
<reference evidence="4" key="1">
    <citation type="journal article" date="2019" name="Int. J. Syst. Evol. Microbiol.">
        <title>The Global Catalogue of Microorganisms (GCM) 10K type strain sequencing project: providing services to taxonomists for standard genome sequencing and annotation.</title>
        <authorList>
            <consortium name="The Broad Institute Genomics Platform"/>
            <consortium name="The Broad Institute Genome Sequencing Center for Infectious Disease"/>
            <person name="Wu L."/>
            <person name="Ma J."/>
        </authorList>
    </citation>
    <scope>NUCLEOTIDE SEQUENCE [LARGE SCALE GENOMIC DNA]</scope>
    <source>
        <strain evidence="4">PCU 280</strain>
    </source>
</reference>
<feature type="coiled-coil region" evidence="1">
    <location>
        <begin position="161"/>
        <end position="189"/>
    </location>
</feature>
<comment type="caution">
    <text evidence="3">The sequence shown here is derived from an EMBL/GenBank/DDBJ whole genome shotgun (WGS) entry which is preliminary data.</text>
</comment>
<dbReference type="InterPro" id="IPR036582">
    <property type="entry name" value="Mao_N_sf"/>
</dbReference>
<accession>A0ABW1UZA5</accession>
<dbReference type="InterPro" id="IPR012854">
    <property type="entry name" value="Cu_amine_oxidase-like_N"/>
</dbReference>
<organism evidence="3 4">
    <name type="scientific">Paenibacillus septentrionalis</name>
    <dbReference type="NCBI Taxonomy" id="429342"/>
    <lineage>
        <taxon>Bacteria</taxon>
        <taxon>Bacillati</taxon>
        <taxon>Bacillota</taxon>
        <taxon>Bacilli</taxon>
        <taxon>Bacillales</taxon>
        <taxon>Paenibacillaceae</taxon>
        <taxon>Paenibacillus</taxon>
    </lineage>
</organism>
<proteinExistence type="predicted"/>
<dbReference type="Proteomes" id="UP001596233">
    <property type="component" value="Unassembled WGS sequence"/>
</dbReference>
<dbReference type="RefSeq" id="WP_379231409.1">
    <property type="nucleotide sequence ID" value="NZ_JBHSTE010000001.1"/>
</dbReference>
<feature type="domain" description="Copper amine oxidase-like N-terminal" evidence="2">
    <location>
        <begin position="41"/>
        <end position="147"/>
    </location>
</feature>
<keyword evidence="4" id="KW-1185">Reference proteome</keyword>
<gene>
    <name evidence="3" type="ORF">ACFP56_04125</name>
</gene>
<name>A0ABW1UZA5_9BACL</name>
<evidence type="ECO:0000256" key="1">
    <source>
        <dbReference type="SAM" id="Coils"/>
    </source>
</evidence>
<dbReference type="Gene3D" id="3.30.457.10">
    <property type="entry name" value="Copper amine oxidase-like, N-terminal domain"/>
    <property type="match status" value="1"/>
</dbReference>
<dbReference type="Pfam" id="PF07833">
    <property type="entry name" value="Cu_amine_oxidN1"/>
    <property type="match status" value="1"/>
</dbReference>
<dbReference type="SUPFAM" id="SSF55383">
    <property type="entry name" value="Copper amine oxidase, domain N"/>
    <property type="match status" value="1"/>
</dbReference>
<dbReference type="EMBL" id="JBHSTE010000001">
    <property type="protein sequence ID" value="MFC6331799.1"/>
    <property type="molecule type" value="Genomic_DNA"/>
</dbReference>